<proteinExistence type="predicted"/>
<feature type="region of interest" description="Disordered" evidence="1">
    <location>
        <begin position="198"/>
        <end position="251"/>
    </location>
</feature>
<sequence length="270" mass="28421">MEGTEEAVGSQPGAPRCAIRELQGRCHSSGPQTVGSPPAKRNEFEGIKKGNVDDFRHAEFLAMQRWAASAKPDFFNGAATRPANGSWRGEGPLDRSPRTEGMGYFRLARCRHTGGTSAGGSACVGRVRNVIANASNAAKGFAGLPCSVQGRGENRRPAGTDSSRGGASKGSGGLYAILHPGNGRLPARSNIPKALGTRAHQAANPSRIPMAGGWREQQPTSVECSLDRTVRSGRKSHDGLRNLEGAPNQRFSKVGASPFVQGAQSVFSPY</sequence>
<feature type="region of interest" description="Disordered" evidence="1">
    <location>
        <begin position="1"/>
        <end position="44"/>
    </location>
</feature>
<feature type="region of interest" description="Disordered" evidence="1">
    <location>
        <begin position="148"/>
        <end position="172"/>
    </location>
</feature>
<dbReference type="Proteomes" id="UP000046395">
    <property type="component" value="Unassembled WGS sequence"/>
</dbReference>
<evidence type="ECO:0000313" key="2">
    <source>
        <dbReference type="Proteomes" id="UP000046395"/>
    </source>
</evidence>
<accession>A0A5S6QW22</accession>
<organism evidence="2 3">
    <name type="scientific">Trichuris muris</name>
    <name type="common">Mouse whipworm</name>
    <dbReference type="NCBI Taxonomy" id="70415"/>
    <lineage>
        <taxon>Eukaryota</taxon>
        <taxon>Metazoa</taxon>
        <taxon>Ecdysozoa</taxon>
        <taxon>Nematoda</taxon>
        <taxon>Enoplea</taxon>
        <taxon>Dorylaimia</taxon>
        <taxon>Trichinellida</taxon>
        <taxon>Trichuridae</taxon>
        <taxon>Trichuris</taxon>
    </lineage>
</organism>
<name>A0A5S6QW22_TRIMR</name>
<feature type="compositionally biased region" description="Basic and acidic residues" evidence="1">
    <location>
        <begin position="225"/>
        <end position="241"/>
    </location>
</feature>
<evidence type="ECO:0000313" key="3">
    <source>
        <dbReference type="WBParaSite" id="TMUE_3000011450.1"/>
    </source>
</evidence>
<reference evidence="3" key="1">
    <citation type="submission" date="2019-12" db="UniProtKB">
        <authorList>
            <consortium name="WormBaseParasite"/>
        </authorList>
    </citation>
    <scope>IDENTIFICATION</scope>
</reference>
<dbReference type="AlphaFoldDB" id="A0A5S6QW22"/>
<dbReference type="WBParaSite" id="TMUE_3000011450.1">
    <property type="protein sequence ID" value="TMUE_3000011450.1"/>
    <property type="gene ID" value="WBGene00289941"/>
</dbReference>
<protein>
    <submittedName>
        <fullName evidence="3">Uncharacterized protein</fullName>
    </submittedName>
</protein>
<evidence type="ECO:0000256" key="1">
    <source>
        <dbReference type="SAM" id="MobiDB-lite"/>
    </source>
</evidence>
<keyword evidence="2" id="KW-1185">Reference proteome</keyword>